<sequence length="129" mass="14438">MVAMFWSPQAVLNAYPELQQAIEDGSEATLRATALPAEKICYNICKELERIQPDFFEQLGAMESNSRRYVRQDLGVGQSGAKAEDNNKVKHSIVHWQEWFSPLSKQAKNHLGPIPPGMCLPTCTNYSGL</sequence>
<gene>
    <name evidence="1" type="ORF">RHS03_07854</name>
</gene>
<protein>
    <submittedName>
        <fullName evidence="1">Uncharacterized protein</fullName>
    </submittedName>
</protein>
<accession>A0A8H7HKN2</accession>
<evidence type="ECO:0000313" key="2">
    <source>
        <dbReference type="Proteomes" id="UP000602905"/>
    </source>
</evidence>
<proteinExistence type="predicted"/>
<organism evidence="1 2">
    <name type="scientific">Rhizoctonia solani</name>
    <dbReference type="NCBI Taxonomy" id="456999"/>
    <lineage>
        <taxon>Eukaryota</taxon>
        <taxon>Fungi</taxon>
        <taxon>Dikarya</taxon>
        <taxon>Basidiomycota</taxon>
        <taxon>Agaricomycotina</taxon>
        <taxon>Agaricomycetes</taxon>
        <taxon>Cantharellales</taxon>
        <taxon>Ceratobasidiaceae</taxon>
        <taxon>Rhizoctonia</taxon>
    </lineage>
</organism>
<feature type="non-terminal residue" evidence="1">
    <location>
        <position position="1"/>
    </location>
</feature>
<evidence type="ECO:0000313" key="1">
    <source>
        <dbReference type="EMBL" id="KAF8696489.1"/>
    </source>
</evidence>
<dbReference type="AlphaFoldDB" id="A0A8H7HKN2"/>
<name>A0A8H7HKN2_9AGAM</name>
<comment type="caution">
    <text evidence="1">The sequence shown here is derived from an EMBL/GenBank/DDBJ whole genome shotgun (WGS) entry which is preliminary data.</text>
</comment>
<dbReference type="OrthoDB" id="3160134at2759"/>
<dbReference type="EMBL" id="JACYCD010000338">
    <property type="protein sequence ID" value="KAF8696489.1"/>
    <property type="molecule type" value="Genomic_DNA"/>
</dbReference>
<dbReference type="Proteomes" id="UP000602905">
    <property type="component" value="Unassembled WGS sequence"/>
</dbReference>
<reference evidence="1" key="1">
    <citation type="submission" date="2020-09" db="EMBL/GenBank/DDBJ databases">
        <title>Comparative genome analyses of four rice-infecting Rhizoctonia solani isolates reveal extensive enrichment of homogalacturonan modification genes.</title>
        <authorList>
            <person name="Lee D.-Y."/>
            <person name="Jeon J."/>
            <person name="Kim K.-T."/>
            <person name="Cheong K."/>
            <person name="Song H."/>
            <person name="Choi G."/>
            <person name="Ko J."/>
            <person name="Opiyo S.O."/>
            <person name="Zuo S."/>
            <person name="Madhav S."/>
            <person name="Lee Y.-H."/>
            <person name="Wang G.-L."/>
        </authorList>
    </citation>
    <scope>NUCLEOTIDE SEQUENCE</scope>
    <source>
        <strain evidence="1">AG1-IA WGL</strain>
    </source>
</reference>